<organism evidence="1 2">
    <name type="scientific">Rhododendron simsii</name>
    <name type="common">Sims's rhododendron</name>
    <dbReference type="NCBI Taxonomy" id="118357"/>
    <lineage>
        <taxon>Eukaryota</taxon>
        <taxon>Viridiplantae</taxon>
        <taxon>Streptophyta</taxon>
        <taxon>Embryophyta</taxon>
        <taxon>Tracheophyta</taxon>
        <taxon>Spermatophyta</taxon>
        <taxon>Magnoliopsida</taxon>
        <taxon>eudicotyledons</taxon>
        <taxon>Gunneridae</taxon>
        <taxon>Pentapetalae</taxon>
        <taxon>asterids</taxon>
        <taxon>Ericales</taxon>
        <taxon>Ericaceae</taxon>
        <taxon>Ericoideae</taxon>
        <taxon>Rhodoreae</taxon>
        <taxon>Rhododendron</taxon>
    </lineage>
</organism>
<sequence>MEEECFQPDSEMMQKAWSQTELEDAEVEKREEGEINGNDPIRAGLFYFRNYGPIGLKDVRAYVIKDVGPPQEEGISLLVETANPIELDNNLGPVLMCLSSKIVAVGAEQSLCQFVFRRLIVLKYQLVENEIICECYWLNDPDVALQLHHVSLVEGFDVEGSSEWHNHLPWPGGLPPPNLHARRASPRLLVVAARKKNERIVTNSVLALVIYSMKGDGEEDEEEECGSDDEGRRLADISLLPLSVRGYSSDGGREEEECIGSINEQALNDPDVALQLHHVSLVEGFDVEGSSEVGVHPELHHHSVIMWHNQLPWPGGLPPPNLHARRASPRLLVVAARKKNERIVTNSVLALVIYSMKGDGEEDEEEECGSDDEGRRLADISLLPLSVRGYSSDGGRDEEECIGSVNEQAWKRRTPAKSFGWDSQFWQPMILICYCWNFTDLEAFPDLEVMLMSLTAPNGLM</sequence>
<evidence type="ECO:0000313" key="1">
    <source>
        <dbReference type="EMBL" id="KAF7140577.1"/>
    </source>
</evidence>
<accession>A0A834LI33</accession>
<comment type="caution">
    <text evidence="1">The sequence shown here is derived from an EMBL/GenBank/DDBJ whole genome shotgun (WGS) entry which is preliminary data.</text>
</comment>
<reference evidence="1" key="1">
    <citation type="submission" date="2019-11" db="EMBL/GenBank/DDBJ databases">
        <authorList>
            <person name="Liu Y."/>
            <person name="Hou J."/>
            <person name="Li T.-Q."/>
            <person name="Guan C.-H."/>
            <person name="Wu X."/>
            <person name="Wu H.-Z."/>
            <person name="Ling F."/>
            <person name="Zhang R."/>
            <person name="Shi X.-G."/>
            <person name="Ren J.-P."/>
            <person name="Chen E.-F."/>
            <person name="Sun J.-M."/>
        </authorList>
    </citation>
    <scope>NUCLEOTIDE SEQUENCE</scope>
    <source>
        <strain evidence="1">Adult_tree_wgs_1</strain>
        <tissue evidence="1">Leaves</tissue>
    </source>
</reference>
<dbReference type="OrthoDB" id="10645006at2759"/>
<dbReference type="EMBL" id="WJXA01000006">
    <property type="protein sequence ID" value="KAF7140577.1"/>
    <property type="molecule type" value="Genomic_DNA"/>
</dbReference>
<evidence type="ECO:0000313" key="2">
    <source>
        <dbReference type="Proteomes" id="UP000626092"/>
    </source>
</evidence>
<keyword evidence="2" id="KW-1185">Reference proteome</keyword>
<dbReference type="Proteomes" id="UP000626092">
    <property type="component" value="Unassembled WGS sequence"/>
</dbReference>
<dbReference type="AlphaFoldDB" id="A0A834LI33"/>
<proteinExistence type="predicted"/>
<name>A0A834LI33_RHOSS</name>
<gene>
    <name evidence="1" type="ORF">RHSIM_Rhsim06G0119200</name>
</gene>
<protein>
    <submittedName>
        <fullName evidence="1">Uncharacterized protein</fullName>
    </submittedName>
</protein>